<comment type="similarity">
    <text evidence="7">Belongs to the PRA-CH family.</text>
</comment>
<feature type="binding site" evidence="7">
    <location>
        <position position="97"/>
    </location>
    <ligand>
        <name>Zn(2+)</name>
        <dbReference type="ChEBI" id="CHEBI:29105"/>
        <note>ligand shared between dimeric partners</note>
    </ligand>
</feature>
<reference evidence="9 10" key="1">
    <citation type="submission" date="2024-03" db="EMBL/GenBank/DDBJ databases">
        <title>Ignisphaera cupida sp. nov., a hyperthermophilic hydrolytic archaeon from a hot spring of Kamchatka, and proposal of Ignisphaeraceae fam. nov.</title>
        <authorList>
            <person name="Podosokorskaya O.A."/>
            <person name="Elcheninov A.G."/>
            <person name="Maltseva A.I."/>
            <person name="Zayulina K.S."/>
            <person name="Novikov A."/>
            <person name="Merkel A.Y."/>
        </authorList>
    </citation>
    <scope>NUCLEOTIDE SEQUENCE [LARGE SCALE GENOMIC DNA]</scope>
    <source>
        <strain evidence="9 10">38H-sp</strain>
    </source>
</reference>
<evidence type="ECO:0000313" key="9">
    <source>
        <dbReference type="EMBL" id="MEM5948346.1"/>
    </source>
</evidence>
<evidence type="ECO:0000256" key="5">
    <source>
        <dbReference type="ARBA" id="ARBA00022801"/>
    </source>
</evidence>
<comment type="cofactor">
    <cofactor evidence="7">
        <name>Mg(2+)</name>
        <dbReference type="ChEBI" id="CHEBI:18420"/>
    </cofactor>
    <text evidence="7">Binds 1 Mg(2+) ion per subunit.</text>
</comment>
<dbReference type="Proteomes" id="UP001466331">
    <property type="component" value="Unassembled WGS sequence"/>
</dbReference>
<feature type="domain" description="Phosphoribosyl-AMP cyclohydrolase" evidence="8">
    <location>
        <begin position="25"/>
        <end position="99"/>
    </location>
</feature>
<evidence type="ECO:0000256" key="4">
    <source>
        <dbReference type="ARBA" id="ARBA00022605"/>
    </source>
</evidence>
<comment type="function">
    <text evidence="7">Catalyzes the hydrolysis of the adenine ring of phosphoribosyl-AMP.</text>
</comment>
<evidence type="ECO:0000256" key="2">
    <source>
        <dbReference type="ARBA" id="ARBA00005169"/>
    </source>
</evidence>
<evidence type="ECO:0000256" key="3">
    <source>
        <dbReference type="ARBA" id="ARBA00022490"/>
    </source>
</evidence>
<dbReference type="Gene3D" id="3.10.20.810">
    <property type="entry name" value="Phosphoribosyl-AMP cyclohydrolase"/>
    <property type="match status" value="1"/>
</dbReference>
<dbReference type="HAMAP" id="MF_01021">
    <property type="entry name" value="HisI"/>
    <property type="match status" value="1"/>
</dbReference>
<dbReference type="PANTHER" id="PTHR42945:SF1">
    <property type="entry name" value="HISTIDINE BIOSYNTHESIS BIFUNCTIONAL PROTEIN HIS7"/>
    <property type="match status" value="1"/>
</dbReference>
<evidence type="ECO:0000256" key="1">
    <source>
        <dbReference type="ARBA" id="ARBA00000024"/>
    </source>
</evidence>
<dbReference type="InterPro" id="IPR002496">
    <property type="entry name" value="PRib_AMP_CycHydrolase_dom"/>
</dbReference>
<protein>
    <recommendedName>
        <fullName evidence="7">Phosphoribosyl-AMP cyclohydrolase</fullName>
        <shortName evidence="7">PRA-CH</shortName>
        <ecNumber evidence="7">3.5.4.19</ecNumber>
    </recommendedName>
</protein>
<keyword evidence="7" id="KW-0479">Metal-binding</keyword>
<keyword evidence="4 7" id="KW-0028">Amino-acid biosynthesis</keyword>
<dbReference type="EC" id="3.5.4.19" evidence="7"/>
<organism evidence="9 10">
    <name type="scientific">Rarispira pelagica</name>
    <dbReference type="NCBI Taxonomy" id="3141764"/>
    <lineage>
        <taxon>Bacteria</taxon>
        <taxon>Pseudomonadati</taxon>
        <taxon>Spirochaetota</taxon>
        <taxon>Spirochaetia</taxon>
        <taxon>Winmispirales</taxon>
        <taxon>Winmispiraceae</taxon>
        <taxon>Rarispira</taxon>
    </lineage>
</organism>
<feature type="binding site" evidence="7">
    <location>
        <position position="74"/>
    </location>
    <ligand>
        <name>Mg(2+)</name>
        <dbReference type="ChEBI" id="CHEBI:18420"/>
    </ligand>
</feature>
<dbReference type="SUPFAM" id="SSF141734">
    <property type="entry name" value="HisI-like"/>
    <property type="match status" value="1"/>
</dbReference>
<keyword evidence="5 7" id="KW-0378">Hydrolase</keyword>
<dbReference type="RefSeq" id="WP_420069797.1">
    <property type="nucleotide sequence ID" value="NZ_JBCHKQ010000003.1"/>
</dbReference>
<comment type="cofactor">
    <cofactor evidence="7">
        <name>Zn(2+)</name>
        <dbReference type="ChEBI" id="CHEBI:29105"/>
    </cofactor>
    <text evidence="7">Binds 1 zinc ion per subunit.</text>
</comment>
<keyword evidence="7" id="KW-0460">Magnesium</keyword>
<gene>
    <name evidence="7 9" type="primary">hisI</name>
    <name evidence="9" type="ORF">WKV44_07295</name>
</gene>
<name>A0ABU9UD21_9SPIR</name>
<dbReference type="GO" id="GO:0004635">
    <property type="term" value="F:phosphoribosyl-AMP cyclohydrolase activity"/>
    <property type="evidence" value="ECO:0007669"/>
    <property type="project" value="UniProtKB-EC"/>
</dbReference>
<dbReference type="Pfam" id="PF01502">
    <property type="entry name" value="PRA-CH"/>
    <property type="match status" value="1"/>
</dbReference>
<dbReference type="PANTHER" id="PTHR42945">
    <property type="entry name" value="HISTIDINE BIOSYNTHESIS BIFUNCTIONAL PROTEIN"/>
    <property type="match status" value="1"/>
</dbReference>
<dbReference type="InterPro" id="IPR038019">
    <property type="entry name" value="PRib_AMP_CycHydrolase_sf"/>
</dbReference>
<feature type="binding site" evidence="7">
    <location>
        <position position="72"/>
    </location>
    <ligand>
        <name>Mg(2+)</name>
        <dbReference type="ChEBI" id="CHEBI:18420"/>
    </ligand>
</feature>
<keyword evidence="3 7" id="KW-0963">Cytoplasm</keyword>
<comment type="catalytic activity">
    <reaction evidence="1 7">
        <text>1-(5-phospho-beta-D-ribosyl)-5'-AMP + H2O = 1-(5-phospho-beta-D-ribosyl)-5-[(5-phospho-beta-D-ribosylamino)methylideneamino]imidazole-4-carboxamide</text>
        <dbReference type="Rhea" id="RHEA:20049"/>
        <dbReference type="ChEBI" id="CHEBI:15377"/>
        <dbReference type="ChEBI" id="CHEBI:58435"/>
        <dbReference type="ChEBI" id="CHEBI:59457"/>
        <dbReference type="EC" id="3.5.4.19"/>
    </reaction>
</comment>
<keyword evidence="6 7" id="KW-0368">Histidine biosynthesis</keyword>
<keyword evidence="7" id="KW-0862">Zinc</keyword>
<dbReference type="NCBIfam" id="NF000768">
    <property type="entry name" value="PRK00051.1"/>
    <property type="match status" value="1"/>
</dbReference>
<feature type="binding site" evidence="7">
    <location>
        <position position="76"/>
    </location>
    <ligand>
        <name>Mg(2+)</name>
        <dbReference type="ChEBI" id="CHEBI:18420"/>
    </ligand>
</feature>
<comment type="subcellular location">
    <subcellularLocation>
        <location evidence="7">Cytoplasm</location>
    </subcellularLocation>
</comment>
<keyword evidence="10" id="KW-1185">Reference proteome</keyword>
<comment type="caution">
    <text evidence="9">The sequence shown here is derived from an EMBL/GenBank/DDBJ whole genome shotgun (WGS) entry which is preliminary data.</text>
</comment>
<proteinExistence type="inferred from homology"/>
<dbReference type="EMBL" id="JBCHKQ010000003">
    <property type="protein sequence ID" value="MEM5948346.1"/>
    <property type="molecule type" value="Genomic_DNA"/>
</dbReference>
<evidence type="ECO:0000313" key="10">
    <source>
        <dbReference type="Proteomes" id="UP001466331"/>
    </source>
</evidence>
<evidence type="ECO:0000256" key="7">
    <source>
        <dbReference type="HAMAP-Rule" id="MF_01021"/>
    </source>
</evidence>
<evidence type="ECO:0000259" key="8">
    <source>
        <dbReference type="Pfam" id="PF01502"/>
    </source>
</evidence>
<evidence type="ECO:0000256" key="6">
    <source>
        <dbReference type="ARBA" id="ARBA00023102"/>
    </source>
</evidence>
<feature type="binding site" evidence="7">
    <location>
        <position position="73"/>
    </location>
    <ligand>
        <name>Zn(2+)</name>
        <dbReference type="ChEBI" id="CHEBI:29105"/>
        <note>ligand shared between dimeric partners</note>
    </ligand>
</feature>
<comment type="pathway">
    <text evidence="2 7">Amino-acid biosynthesis; L-histidine biosynthesis; L-histidine from 5-phospho-alpha-D-ribose 1-diphosphate: step 3/9.</text>
</comment>
<comment type="subunit">
    <text evidence="7">Homodimer.</text>
</comment>
<feature type="binding site" evidence="7">
    <location>
        <position position="90"/>
    </location>
    <ligand>
        <name>Zn(2+)</name>
        <dbReference type="ChEBI" id="CHEBI:29105"/>
        <note>ligand shared between dimeric partners</note>
    </ligand>
</feature>
<sequence length="113" mass="13017">MLDFDKTGGLVPCIVQEEGTKDVLMLAYLNRESWEKSLETGYAHYYSRSRKSLWKKGETSGHLQEIREIRIDCDNDTVLFIVRQIGGSACHTGHKSCFYRTLQNKDVLVDNEE</sequence>
<accession>A0ABU9UD21</accession>
<dbReference type="InterPro" id="IPR026660">
    <property type="entry name" value="PRA-CH"/>
</dbReference>